<dbReference type="EMBL" id="JAGPYM010000001">
    <property type="protein sequence ID" value="KAH6900724.1"/>
    <property type="molecule type" value="Genomic_DNA"/>
</dbReference>
<dbReference type="Pfam" id="PF13515">
    <property type="entry name" value="FUSC_2"/>
    <property type="match status" value="1"/>
</dbReference>
<feature type="transmembrane region" description="Helical" evidence="6">
    <location>
        <begin position="822"/>
        <end position="842"/>
    </location>
</feature>
<feature type="transmembrane region" description="Helical" evidence="6">
    <location>
        <begin position="179"/>
        <end position="198"/>
    </location>
</feature>
<keyword evidence="3 6" id="KW-1133">Transmembrane helix</keyword>
<feature type="domain" description="Putative ER transporter 6TM N-terminal" evidence="7">
    <location>
        <begin position="181"/>
        <end position="251"/>
    </location>
</feature>
<keyword evidence="4 6" id="KW-0472">Membrane</keyword>
<evidence type="ECO:0000256" key="5">
    <source>
        <dbReference type="SAM" id="MobiDB-lite"/>
    </source>
</evidence>
<keyword evidence="2 6" id="KW-0812">Transmembrane</keyword>
<dbReference type="InterPro" id="IPR023244">
    <property type="entry name" value="Brefeldin_A-sensitivity_4"/>
</dbReference>
<reference evidence="9 10" key="1">
    <citation type="journal article" date="2021" name="Nat. Commun.">
        <title>Genetic determinants of endophytism in the Arabidopsis root mycobiome.</title>
        <authorList>
            <person name="Mesny F."/>
            <person name="Miyauchi S."/>
            <person name="Thiergart T."/>
            <person name="Pickel B."/>
            <person name="Atanasova L."/>
            <person name="Karlsson M."/>
            <person name="Huettel B."/>
            <person name="Barry K.W."/>
            <person name="Haridas S."/>
            <person name="Chen C."/>
            <person name="Bauer D."/>
            <person name="Andreopoulos W."/>
            <person name="Pangilinan J."/>
            <person name="LaButti K."/>
            <person name="Riley R."/>
            <person name="Lipzen A."/>
            <person name="Clum A."/>
            <person name="Drula E."/>
            <person name="Henrissat B."/>
            <person name="Kohler A."/>
            <person name="Grigoriev I.V."/>
            <person name="Martin F.M."/>
            <person name="Hacquard S."/>
        </authorList>
    </citation>
    <scope>NUCLEOTIDE SEQUENCE [LARGE SCALE GENOMIC DNA]</scope>
    <source>
        <strain evidence="9 10">MPI-CAGE-CH-0241</strain>
    </source>
</reference>
<dbReference type="PANTHER" id="PTHR47804:SF3">
    <property type="entry name" value="PROTEIN BRE4"/>
    <property type="match status" value="1"/>
</dbReference>
<evidence type="ECO:0000256" key="2">
    <source>
        <dbReference type="ARBA" id="ARBA00022692"/>
    </source>
</evidence>
<sequence>MDDSKGPRIRDFEDATERPSGNGQHAQQPEPLLEVSPPLQGTSMKPQQPLDPSGLTTPTARPSLAFGAAAVYLDSPDLDVASRPSSLLSMVQIDEMLADDRADMRTYGVSEMRDGFFDALFLKCPPITRDEAIDRAAAALPREFEKSHPLSPKAFFPRQWHELQSVARRVTTTRAGIKLLKSFGAFFIAYILCLIPAVRQWLGRYDYVMVISVIINHPARTFGSQVDGAVLTIIGTACGLAWGVIGLLLSTSTLAASAGYGGILTVFLALFMASVAYVRSFFIRLYQAVLAAGIAVVFATLAEINAREIEWAKIRSYAIPWLLGQAIALAVNVVVFPDAGNRPLAAMIDKSFRTMHEAFIIPRPRNTMLRRRLNKTFMDIALAYRDMRIDITITRFRPGDLRELRNLVQGVVRALLSMETETLLFEDWNLQDRAPEITVNQPAAAASSNASTVPPSEVRDMGRQVASALSGPTKEVLQCMAEGMKRCHAALMDLSGCRDYFGPDAEVSSDIAPVQIRMRDALDAFDMAEASLLGSSEIPESYADQYETVELFVFARHVREAAATVVSLMVKVHEMFHNSDRTRLNLPTYPPWKAVYRTNAQVRHDRGGVTAGMYQATFSEITHMLDVMKAKESHAGPRPSYEAVTKVESMPHTMEPSIRGQPASRRDKLGYKVWTILHRLQGFESRYALKVAILISVLSIPAWVTRDSQWWDRYEAWWGVCMGWIMMHPRVGGNVQDLVTRAFAAILGAVWAGASYAAGNGNPYVMAAFAAIYMVPMLFRFTQSSHPRSGLVGCLSFTVISLGLRNHAGASSAALLAVHKGLVLFIGTAAPIIVNWVLWPFVARHELRYALSSMLFFMSVIYRNVVANYVYFDEGEDPTPDDVTRSEMLESRMREGFVRIRHLLVMTRHELRLRAPFDPLPYAALAAACERFFEYLIAVRQSALFYNPNFIRDNPVAAEKLLHYRRDAVAAILGNLYILAGALRSQRKVPRYLPSAAAARKKLLLKAAEVSREMTESPEHCELERQKTWSDIYSYSYNESLTGCVAQLEALEKFTKIIVGEKAFEGNFKVKVMDDSSDDEPDTPPNERR</sequence>
<dbReference type="PANTHER" id="PTHR47804">
    <property type="entry name" value="60S RIBOSOMAL PROTEIN L19"/>
    <property type="match status" value="1"/>
</dbReference>
<organism evidence="9 10">
    <name type="scientific">Thelonectria olida</name>
    <dbReference type="NCBI Taxonomy" id="1576542"/>
    <lineage>
        <taxon>Eukaryota</taxon>
        <taxon>Fungi</taxon>
        <taxon>Dikarya</taxon>
        <taxon>Ascomycota</taxon>
        <taxon>Pezizomycotina</taxon>
        <taxon>Sordariomycetes</taxon>
        <taxon>Hypocreomycetidae</taxon>
        <taxon>Hypocreales</taxon>
        <taxon>Nectriaceae</taxon>
        <taxon>Thelonectria</taxon>
    </lineage>
</organism>
<dbReference type="InterPro" id="IPR052430">
    <property type="entry name" value="IVT-Associated"/>
</dbReference>
<dbReference type="AlphaFoldDB" id="A0A9P9AZY3"/>
<feature type="transmembrane region" description="Helical" evidence="6">
    <location>
        <begin position="229"/>
        <end position="249"/>
    </location>
</feature>
<evidence type="ECO:0008006" key="11">
    <source>
        <dbReference type="Google" id="ProtNLM"/>
    </source>
</evidence>
<evidence type="ECO:0000256" key="6">
    <source>
        <dbReference type="SAM" id="Phobius"/>
    </source>
</evidence>
<feature type="transmembrane region" description="Helical" evidence="6">
    <location>
        <begin position="285"/>
        <end position="306"/>
    </location>
</feature>
<feature type="domain" description="Integral membrane bound transporter" evidence="8">
    <location>
        <begin position="709"/>
        <end position="804"/>
    </location>
</feature>
<proteinExistence type="predicted"/>
<feature type="transmembrane region" description="Helical" evidence="6">
    <location>
        <begin position="255"/>
        <end position="278"/>
    </location>
</feature>
<evidence type="ECO:0000259" key="8">
    <source>
        <dbReference type="Pfam" id="PF13515"/>
    </source>
</evidence>
<comment type="subcellular location">
    <subcellularLocation>
        <location evidence="1">Membrane</location>
        <topology evidence="1">Multi-pass membrane protein</topology>
    </subcellularLocation>
</comment>
<dbReference type="InterPro" id="IPR018823">
    <property type="entry name" value="ArAE_2_N"/>
</dbReference>
<gene>
    <name evidence="9" type="ORF">B0T10DRAFT_555253</name>
</gene>
<evidence type="ECO:0000259" key="7">
    <source>
        <dbReference type="Pfam" id="PF10337"/>
    </source>
</evidence>
<dbReference type="PRINTS" id="PR02047">
    <property type="entry name" value="BREFELDNASP4"/>
</dbReference>
<evidence type="ECO:0000256" key="4">
    <source>
        <dbReference type="ARBA" id="ARBA00023136"/>
    </source>
</evidence>
<feature type="transmembrane region" description="Helical" evidence="6">
    <location>
        <begin position="318"/>
        <end position="337"/>
    </location>
</feature>
<protein>
    <recommendedName>
        <fullName evidence="11">ER transporter 6TM N-terminal domain-containing protein</fullName>
    </recommendedName>
</protein>
<dbReference type="Proteomes" id="UP000777438">
    <property type="component" value="Unassembled WGS sequence"/>
</dbReference>
<evidence type="ECO:0000256" key="3">
    <source>
        <dbReference type="ARBA" id="ARBA00022989"/>
    </source>
</evidence>
<name>A0A9P9AZY3_9HYPO</name>
<keyword evidence="10" id="KW-1185">Reference proteome</keyword>
<dbReference type="OrthoDB" id="1924968at2759"/>
<dbReference type="InterPro" id="IPR049453">
    <property type="entry name" value="Memb_transporter_dom"/>
</dbReference>
<evidence type="ECO:0000313" key="10">
    <source>
        <dbReference type="Proteomes" id="UP000777438"/>
    </source>
</evidence>
<comment type="caution">
    <text evidence="9">The sequence shown here is derived from an EMBL/GenBank/DDBJ whole genome shotgun (WGS) entry which is preliminary data.</text>
</comment>
<evidence type="ECO:0000256" key="1">
    <source>
        <dbReference type="ARBA" id="ARBA00004141"/>
    </source>
</evidence>
<feature type="compositionally biased region" description="Basic and acidic residues" evidence="5">
    <location>
        <begin position="1"/>
        <end position="17"/>
    </location>
</feature>
<evidence type="ECO:0000313" key="9">
    <source>
        <dbReference type="EMBL" id="KAH6900724.1"/>
    </source>
</evidence>
<feature type="region of interest" description="Disordered" evidence="5">
    <location>
        <begin position="1"/>
        <end position="61"/>
    </location>
</feature>
<dbReference type="Pfam" id="PF10337">
    <property type="entry name" value="ArAE_2_N"/>
    <property type="match status" value="1"/>
</dbReference>
<accession>A0A9P9AZY3</accession>
<dbReference type="GO" id="GO:0016020">
    <property type="term" value="C:membrane"/>
    <property type="evidence" value="ECO:0007669"/>
    <property type="project" value="UniProtKB-SubCell"/>
</dbReference>